<protein>
    <recommendedName>
        <fullName evidence="4">AmmeMemoRadiSam system protein B</fullName>
    </recommendedName>
</protein>
<dbReference type="AlphaFoldDB" id="A0A2S5BHY6"/>
<evidence type="ECO:0000313" key="2">
    <source>
        <dbReference type="EMBL" id="POY76381.1"/>
    </source>
</evidence>
<accession>A0A2S5BHY6</accession>
<sequence length="376" mass="40780">MPSTTTTTTTTRAASHAGSWYTNNRSRLDQQLEQWLAATAHPESGEPLANAPVKGCKAIIAPHAGYSYSGPAAAFAYKCIDIDPIHRVFILGPSHHVHLDVCALSRCQTYETPIGQLPLDLDTITELRATGKFQEMDQETDEDEHSIEMHLPYIRKVFEGYERDRVLWIGLAFELTPCLPPSRDIKVVPILVGSISTSSERAFGTLLAPYLADPHTLFVVSSDFCHWGSRFRYTHYHPPSSSDPKAGTTLTSRNFATATAADGPVWQAITQLDRLGMDAIAFGGGPGHKTAAQAHDEFAAYLRQTKNTICGRHPIGVLLGALAALEAQEASAGAAAGQVRAARCEWTRYEQSSRVETFSDSSVSYASAVVAFGSNA</sequence>
<dbReference type="PANTHER" id="PTHR11060">
    <property type="entry name" value="PROTEIN MEMO1"/>
    <property type="match status" value="1"/>
</dbReference>
<dbReference type="Proteomes" id="UP000237144">
    <property type="component" value="Unassembled WGS sequence"/>
</dbReference>
<evidence type="ECO:0008006" key="4">
    <source>
        <dbReference type="Google" id="ProtNLM"/>
    </source>
</evidence>
<dbReference type="PANTHER" id="PTHR11060:SF0">
    <property type="entry name" value="PROTEIN MEMO1"/>
    <property type="match status" value="1"/>
</dbReference>
<dbReference type="HAMAP" id="MF_00055">
    <property type="entry name" value="MEMO1"/>
    <property type="match status" value="1"/>
</dbReference>
<dbReference type="EMBL" id="PJQD01000005">
    <property type="protein sequence ID" value="POY76381.1"/>
    <property type="molecule type" value="Genomic_DNA"/>
</dbReference>
<name>A0A2S5BHY6_9BASI</name>
<dbReference type="NCBIfam" id="TIGR04336">
    <property type="entry name" value="AmmeMemoSam_B"/>
    <property type="match status" value="1"/>
</dbReference>
<dbReference type="STRING" id="741276.A0A2S5BHY6"/>
<organism evidence="2 3">
    <name type="scientific">Rhodotorula taiwanensis</name>
    <dbReference type="NCBI Taxonomy" id="741276"/>
    <lineage>
        <taxon>Eukaryota</taxon>
        <taxon>Fungi</taxon>
        <taxon>Dikarya</taxon>
        <taxon>Basidiomycota</taxon>
        <taxon>Pucciniomycotina</taxon>
        <taxon>Microbotryomycetes</taxon>
        <taxon>Sporidiobolales</taxon>
        <taxon>Sporidiobolaceae</taxon>
        <taxon>Rhodotorula</taxon>
    </lineage>
</organism>
<evidence type="ECO:0000256" key="1">
    <source>
        <dbReference type="ARBA" id="ARBA00006315"/>
    </source>
</evidence>
<comment type="similarity">
    <text evidence="1">Belongs to the MEMO1 family.</text>
</comment>
<proteinExistence type="inferred from homology"/>
<gene>
    <name evidence="2" type="ORF">BMF94_0578</name>
</gene>
<reference evidence="2 3" key="1">
    <citation type="journal article" date="2018" name="Front. Microbiol.">
        <title>Prospects for Fungal Bioremediation of Acidic Radioactive Waste Sites: Characterization and Genome Sequence of Rhodotorula taiwanensis MD1149.</title>
        <authorList>
            <person name="Tkavc R."/>
            <person name="Matrosova V.Y."/>
            <person name="Grichenko O.E."/>
            <person name="Gostincar C."/>
            <person name="Volpe R.P."/>
            <person name="Klimenkova P."/>
            <person name="Gaidamakova E.K."/>
            <person name="Zhou C.E."/>
            <person name="Stewart B.J."/>
            <person name="Lyman M.G."/>
            <person name="Malfatti S.A."/>
            <person name="Rubinfeld B."/>
            <person name="Courtot M."/>
            <person name="Singh J."/>
            <person name="Dalgard C.L."/>
            <person name="Hamilton T."/>
            <person name="Frey K.G."/>
            <person name="Gunde-Cimerman N."/>
            <person name="Dugan L."/>
            <person name="Daly M.J."/>
        </authorList>
    </citation>
    <scope>NUCLEOTIDE SEQUENCE [LARGE SCALE GENOMIC DNA]</scope>
    <source>
        <strain evidence="2 3">MD1149</strain>
    </source>
</reference>
<dbReference type="OrthoDB" id="417112at2759"/>
<comment type="caution">
    <text evidence="2">The sequence shown here is derived from an EMBL/GenBank/DDBJ whole genome shotgun (WGS) entry which is preliminary data.</text>
</comment>
<dbReference type="CDD" id="cd07361">
    <property type="entry name" value="MEMO_like"/>
    <property type="match status" value="1"/>
</dbReference>
<dbReference type="Pfam" id="PF01875">
    <property type="entry name" value="Memo"/>
    <property type="match status" value="1"/>
</dbReference>
<dbReference type="InterPro" id="IPR002737">
    <property type="entry name" value="MEMO1_fam"/>
</dbReference>
<dbReference type="Gene3D" id="3.40.830.10">
    <property type="entry name" value="LigB-like"/>
    <property type="match status" value="1"/>
</dbReference>
<evidence type="ECO:0000313" key="3">
    <source>
        <dbReference type="Proteomes" id="UP000237144"/>
    </source>
</evidence>
<keyword evidence="3" id="KW-1185">Reference proteome</keyword>